<name>A0AAW6U310_9BACT</name>
<evidence type="ECO:0000256" key="1">
    <source>
        <dbReference type="SAM" id="Phobius"/>
    </source>
</evidence>
<dbReference type="Proteomes" id="UP001431776">
    <property type="component" value="Unassembled WGS sequence"/>
</dbReference>
<evidence type="ECO:0000313" key="3">
    <source>
        <dbReference type="Proteomes" id="UP001431776"/>
    </source>
</evidence>
<dbReference type="AlphaFoldDB" id="A0AAW6U310"/>
<accession>A0AAW6U310</accession>
<gene>
    <name evidence="2" type="ORF">QJ522_13010</name>
</gene>
<sequence>MSGGIDSSCIASTQRPMRDAFRVWPALIVFLLAAATAPGQFFRVYEYKTADAGAIEFSYWTTYIASSDQEMGYFGKTVSREKMWAHSFEVEYGLSHRLTVGYYADCLDPQGGSFEYIRSKLLARYRLFEKFERPFDLALYGEYIIPVKDYDNSEKFEFRLIVEKDLGPIRIALNPILEKKTSGEDVNEGVEFAYAAGFYYDDAGDGLWNTPDVAVRPGVEFYGEIGEVSASKTSSRQGHYVFPVLDIYYTRHPGWKAHWNVGTGFGLGGAADDVVLKSILTFEFLF</sequence>
<evidence type="ECO:0000313" key="2">
    <source>
        <dbReference type="EMBL" id="MDI6449971.1"/>
    </source>
</evidence>
<keyword evidence="3" id="KW-1185">Reference proteome</keyword>
<comment type="caution">
    <text evidence="2">The sequence shown here is derived from an EMBL/GenBank/DDBJ whole genome shotgun (WGS) entry which is preliminary data.</text>
</comment>
<protein>
    <submittedName>
        <fullName evidence="2">Uncharacterized protein</fullName>
    </submittedName>
</protein>
<reference evidence="2" key="1">
    <citation type="submission" date="2023-05" db="EMBL/GenBank/DDBJ databases">
        <title>Anaerotaeda fermentans gen. nov., sp. nov., a novel anaerobic planctomycete of the new family within the order Sedimentisphaerales isolated from Taman Peninsula, Russia.</title>
        <authorList>
            <person name="Khomyakova M.A."/>
            <person name="Merkel A.Y."/>
            <person name="Slobodkin A.I."/>
        </authorList>
    </citation>
    <scope>NUCLEOTIDE SEQUENCE</scope>
    <source>
        <strain evidence="2">M17dextr</strain>
    </source>
</reference>
<organism evidence="2 3">
    <name type="scientific">Anaerobaca lacustris</name>
    <dbReference type="NCBI Taxonomy" id="3044600"/>
    <lineage>
        <taxon>Bacteria</taxon>
        <taxon>Pseudomonadati</taxon>
        <taxon>Planctomycetota</taxon>
        <taxon>Phycisphaerae</taxon>
        <taxon>Sedimentisphaerales</taxon>
        <taxon>Anaerobacaceae</taxon>
        <taxon>Anaerobaca</taxon>
    </lineage>
</organism>
<keyword evidence="1" id="KW-0812">Transmembrane</keyword>
<keyword evidence="1" id="KW-0472">Membrane</keyword>
<keyword evidence="1" id="KW-1133">Transmembrane helix</keyword>
<proteinExistence type="predicted"/>
<dbReference type="EMBL" id="JASCXX010000015">
    <property type="protein sequence ID" value="MDI6449971.1"/>
    <property type="molecule type" value="Genomic_DNA"/>
</dbReference>
<feature type="transmembrane region" description="Helical" evidence="1">
    <location>
        <begin position="21"/>
        <end position="42"/>
    </location>
</feature>
<dbReference type="RefSeq" id="WP_349245379.1">
    <property type="nucleotide sequence ID" value="NZ_JASCXX010000015.1"/>
</dbReference>